<evidence type="ECO:0000256" key="5">
    <source>
        <dbReference type="SAM" id="Phobius"/>
    </source>
</evidence>
<dbReference type="Pfam" id="PF00083">
    <property type="entry name" value="Sugar_tr"/>
    <property type="match status" value="1"/>
</dbReference>
<dbReference type="InterPro" id="IPR036259">
    <property type="entry name" value="MFS_trans_sf"/>
</dbReference>
<dbReference type="PANTHER" id="PTHR48022:SF2">
    <property type="entry name" value="PLASTIDIC GLUCOSE TRANSPORTER 4"/>
    <property type="match status" value="1"/>
</dbReference>
<dbReference type="InterPro" id="IPR005828">
    <property type="entry name" value="MFS_sugar_transport-like"/>
</dbReference>
<evidence type="ECO:0000313" key="7">
    <source>
        <dbReference type="Proteomes" id="UP001497516"/>
    </source>
</evidence>
<evidence type="ECO:0000313" key="6">
    <source>
        <dbReference type="EMBL" id="CAL1409611.1"/>
    </source>
</evidence>
<keyword evidence="3 5" id="KW-1133">Transmembrane helix</keyword>
<keyword evidence="7" id="KW-1185">Reference proteome</keyword>
<evidence type="ECO:0000256" key="4">
    <source>
        <dbReference type="ARBA" id="ARBA00023136"/>
    </source>
</evidence>
<keyword evidence="2 5" id="KW-0812">Transmembrane</keyword>
<dbReference type="SUPFAM" id="SSF103473">
    <property type="entry name" value="MFS general substrate transporter"/>
    <property type="match status" value="1"/>
</dbReference>
<comment type="subcellular location">
    <subcellularLocation>
        <location evidence="1">Membrane</location>
        <topology evidence="1">Multi-pass membrane protein</topology>
    </subcellularLocation>
</comment>
<evidence type="ECO:0008006" key="8">
    <source>
        <dbReference type="Google" id="ProtNLM"/>
    </source>
</evidence>
<reference evidence="6 7" key="1">
    <citation type="submission" date="2024-04" db="EMBL/GenBank/DDBJ databases">
        <authorList>
            <person name="Fracassetti M."/>
        </authorList>
    </citation>
    <scope>NUCLEOTIDE SEQUENCE [LARGE SCALE GENOMIC DNA]</scope>
</reference>
<organism evidence="6 7">
    <name type="scientific">Linum trigynum</name>
    <dbReference type="NCBI Taxonomy" id="586398"/>
    <lineage>
        <taxon>Eukaryota</taxon>
        <taxon>Viridiplantae</taxon>
        <taxon>Streptophyta</taxon>
        <taxon>Embryophyta</taxon>
        <taxon>Tracheophyta</taxon>
        <taxon>Spermatophyta</taxon>
        <taxon>Magnoliopsida</taxon>
        <taxon>eudicotyledons</taxon>
        <taxon>Gunneridae</taxon>
        <taxon>Pentapetalae</taxon>
        <taxon>rosids</taxon>
        <taxon>fabids</taxon>
        <taxon>Malpighiales</taxon>
        <taxon>Linaceae</taxon>
        <taxon>Linum</taxon>
    </lineage>
</organism>
<gene>
    <name evidence="6" type="ORF">LTRI10_LOCUS49095</name>
</gene>
<dbReference type="InterPro" id="IPR050360">
    <property type="entry name" value="MFS_Sugar_Transporters"/>
</dbReference>
<dbReference type="PANTHER" id="PTHR48022">
    <property type="entry name" value="PLASTIDIC GLUCOSE TRANSPORTER 4"/>
    <property type="match status" value="1"/>
</dbReference>
<sequence>MWGNIGVLADYVICNKLALSPDRITHRCLFVIPIVPSILLTIGTVVMPKSPHWLIKTRLRVDEVKQIMESDEKSTAEIDSLAFQMEHLADHIPSLRFMWKDFARLLLRRIAISATLVYSLRHFGVDAYLKLESLLALYEVDEKLLTKANKTILFVKAICAMISSRVADKAGSRFLLLLSTVLLTILFMLAFGLPLVSIHNNAAPRQVYGSSAKVLSLVAFVLGNQNSVKTACVLLLKPHRVYIEYKD</sequence>
<accession>A0AAV2GFT5</accession>
<evidence type="ECO:0000256" key="2">
    <source>
        <dbReference type="ARBA" id="ARBA00022692"/>
    </source>
</evidence>
<dbReference type="GO" id="GO:0016020">
    <property type="term" value="C:membrane"/>
    <property type="evidence" value="ECO:0007669"/>
    <property type="project" value="UniProtKB-SubCell"/>
</dbReference>
<dbReference type="Gene3D" id="1.20.1250.20">
    <property type="entry name" value="MFS general substrate transporter like domains"/>
    <property type="match status" value="1"/>
</dbReference>
<feature type="transmembrane region" description="Helical" evidence="5">
    <location>
        <begin position="29"/>
        <end position="48"/>
    </location>
</feature>
<evidence type="ECO:0000256" key="1">
    <source>
        <dbReference type="ARBA" id="ARBA00004141"/>
    </source>
</evidence>
<dbReference type="GO" id="GO:0005351">
    <property type="term" value="F:carbohydrate:proton symporter activity"/>
    <property type="evidence" value="ECO:0007669"/>
    <property type="project" value="TreeGrafter"/>
</dbReference>
<feature type="transmembrane region" description="Helical" evidence="5">
    <location>
        <begin position="174"/>
        <end position="194"/>
    </location>
</feature>
<evidence type="ECO:0000256" key="3">
    <source>
        <dbReference type="ARBA" id="ARBA00022989"/>
    </source>
</evidence>
<dbReference type="EMBL" id="OZ034821">
    <property type="protein sequence ID" value="CAL1409611.1"/>
    <property type="molecule type" value="Genomic_DNA"/>
</dbReference>
<dbReference type="AlphaFoldDB" id="A0AAV2GFT5"/>
<proteinExistence type="predicted"/>
<keyword evidence="4 5" id="KW-0472">Membrane</keyword>
<dbReference type="Proteomes" id="UP001497516">
    <property type="component" value="Chromosome 8"/>
</dbReference>
<name>A0AAV2GFT5_9ROSI</name>
<protein>
    <recommendedName>
        <fullName evidence="8">Major facilitator superfamily (MFS) profile domain-containing protein</fullName>
    </recommendedName>
</protein>